<comment type="caution">
    <text evidence="2">The sequence shown here is derived from an EMBL/GenBank/DDBJ whole genome shotgun (WGS) entry which is preliminary data.</text>
</comment>
<dbReference type="RefSeq" id="WP_046444063.1">
    <property type="nucleotide sequence ID" value="NZ_JAXDTA010000252.1"/>
</dbReference>
<organism evidence="2 3">
    <name type="scientific">Christensenella hongkongensis</name>
    <dbReference type="NCBI Taxonomy" id="270498"/>
    <lineage>
        <taxon>Bacteria</taxon>
        <taxon>Bacillati</taxon>
        <taxon>Bacillota</taxon>
        <taxon>Clostridia</taxon>
        <taxon>Christensenellales</taxon>
        <taxon>Christensenellaceae</taxon>
        <taxon>Christensenella</taxon>
    </lineage>
</organism>
<keyword evidence="3" id="KW-1185">Reference proteome</keyword>
<keyword evidence="2" id="KW-0808">Transferase</keyword>
<dbReference type="SUPFAM" id="SSF53067">
    <property type="entry name" value="Actin-like ATPase domain"/>
    <property type="match status" value="2"/>
</dbReference>
<dbReference type="InterPro" id="IPR052519">
    <property type="entry name" value="Euk-type_GlcNAc_Kinase"/>
</dbReference>
<accession>A0A0M2NGV3</accession>
<name>A0A0M2NGV3_9FIRM</name>
<dbReference type="AlphaFoldDB" id="A0A0M2NGV3"/>
<keyword evidence="2" id="KW-0418">Kinase</keyword>
<dbReference type="InterPro" id="IPR002731">
    <property type="entry name" value="ATPase_BadF"/>
</dbReference>
<feature type="domain" description="ATPase BadF/BadG/BcrA/BcrD type" evidence="1">
    <location>
        <begin position="6"/>
        <end position="308"/>
    </location>
</feature>
<dbReference type="EMBL" id="LAYJ01000112">
    <property type="protein sequence ID" value="KKI50181.1"/>
    <property type="molecule type" value="Genomic_DNA"/>
</dbReference>
<dbReference type="Gene3D" id="3.30.420.40">
    <property type="match status" value="2"/>
</dbReference>
<dbReference type="InterPro" id="IPR043129">
    <property type="entry name" value="ATPase_NBD"/>
</dbReference>
<reference evidence="2 3" key="1">
    <citation type="submission" date="2015-04" db="EMBL/GenBank/DDBJ databases">
        <title>Draft genome sequence of bacteremic isolate Catabacter hongkongensis type strain HKU16T.</title>
        <authorList>
            <person name="Lau S.K."/>
            <person name="Teng J.L."/>
            <person name="Huang Y."/>
            <person name="Curreem S.O."/>
            <person name="Tsui S.K."/>
            <person name="Woo P.C."/>
        </authorList>
    </citation>
    <scope>NUCLEOTIDE SEQUENCE [LARGE SCALE GENOMIC DNA]</scope>
    <source>
        <strain evidence="2 3">HKU16</strain>
    </source>
</reference>
<dbReference type="GO" id="GO:0045127">
    <property type="term" value="F:N-acetylglucosamine kinase activity"/>
    <property type="evidence" value="ECO:0007669"/>
    <property type="project" value="UniProtKB-EC"/>
</dbReference>
<dbReference type="PANTHER" id="PTHR43190">
    <property type="entry name" value="N-ACETYL-D-GLUCOSAMINE KINASE"/>
    <property type="match status" value="1"/>
</dbReference>
<dbReference type="Pfam" id="PF01869">
    <property type="entry name" value="BcrAD_BadFG"/>
    <property type="match status" value="1"/>
</dbReference>
<protein>
    <submittedName>
        <fullName evidence="2">N-acetylglucosamine kinase of eukaryotic type</fullName>
        <ecNumber evidence="2">2.7.1.59</ecNumber>
    </submittedName>
</protein>
<dbReference type="PANTHER" id="PTHR43190:SF3">
    <property type="entry name" value="N-ACETYL-D-GLUCOSAMINE KINASE"/>
    <property type="match status" value="1"/>
</dbReference>
<gene>
    <name evidence="2" type="ORF">CHK_2244</name>
</gene>
<evidence type="ECO:0000313" key="2">
    <source>
        <dbReference type="EMBL" id="KKI50181.1"/>
    </source>
</evidence>
<dbReference type="EC" id="2.7.1.59" evidence="2"/>
<evidence type="ECO:0000313" key="3">
    <source>
        <dbReference type="Proteomes" id="UP000034076"/>
    </source>
</evidence>
<dbReference type="STRING" id="270498.CHK_2244"/>
<sequence length="330" mass="36147">MRKYILGIDGGGTKTDCALFRADGTLIEYLQWGTTSHEFMPGGYGQLRQELQTLLDRIRTQNGISWEETEAVFGMAGVDCKAQQQKIAGFIEECGLTHFHLCNDSFLGIKAGSPEQWGICTLNGSGTGACGIDPQGRQCNRGALFELTGDYAGGKVLGSEVVHYVYDMLFRNGRKTCMAQLLFACMGVSDRDALMEKIICGVSEHTLEPKSFAPILFEAACMDDEVALEILENCGKQNAKDICAIVDELDFPQDRPIPVVMLGSLYTKGKNGRIIESLTRNLCGEKAEGGFTFIKLEHPPVVGAVAWAMERAGCAYDKENLIRQITARCK</sequence>
<dbReference type="OrthoDB" id="9772633at2"/>
<evidence type="ECO:0000259" key="1">
    <source>
        <dbReference type="Pfam" id="PF01869"/>
    </source>
</evidence>
<dbReference type="Proteomes" id="UP000034076">
    <property type="component" value="Unassembled WGS sequence"/>
</dbReference>
<proteinExistence type="predicted"/>